<feature type="domain" description="MaoC-like" evidence="1">
    <location>
        <begin position="190"/>
        <end position="298"/>
    </location>
</feature>
<dbReference type="SUPFAM" id="SSF54637">
    <property type="entry name" value="Thioesterase/thiol ester dehydrase-isomerase"/>
    <property type="match status" value="2"/>
</dbReference>
<dbReference type="CDD" id="cd03448">
    <property type="entry name" value="HDE_HSD"/>
    <property type="match status" value="1"/>
</dbReference>
<evidence type="ECO:0000259" key="1">
    <source>
        <dbReference type="Pfam" id="PF01575"/>
    </source>
</evidence>
<dbReference type="GO" id="GO:0004300">
    <property type="term" value="F:enoyl-CoA hydratase activity"/>
    <property type="evidence" value="ECO:0007669"/>
    <property type="project" value="TreeGrafter"/>
</dbReference>
<dbReference type="InterPro" id="IPR002539">
    <property type="entry name" value="MaoC-like_dom"/>
</dbReference>
<keyword evidence="4" id="KW-1185">Reference proteome</keyword>
<comment type="caution">
    <text evidence="3">The sequence shown here is derived from an EMBL/GenBank/DDBJ whole genome shotgun (WGS) entry which is preliminary data.</text>
</comment>
<feature type="domain" description="Peroxisomal multifunctional enzyme type 2-like N-terminal" evidence="2">
    <location>
        <begin position="36"/>
        <end position="149"/>
    </location>
</feature>
<dbReference type="InterPro" id="IPR054357">
    <property type="entry name" value="MFE-2_N"/>
</dbReference>
<dbReference type="Pfam" id="PF01575">
    <property type="entry name" value="MaoC_dehydratas"/>
    <property type="match status" value="1"/>
</dbReference>
<dbReference type="PANTHER" id="PTHR13078">
    <property type="entry name" value="PEROXISOMAL MULTIFUNCTIONAL ENZYME TYPE 2-RELATED"/>
    <property type="match status" value="1"/>
</dbReference>
<dbReference type="Pfam" id="PF22622">
    <property type="entry name" value="MFE-2_hydrat-2_N"/>
    <property type="match status" value="1"/>
</dbReference>
<dbReference type="GO" id="GO:0006635">
    <property type="term" value="P:fatty acid beta-oxidation"/>
    <property type="evidence" value="ECO:0007669"/>
    <property type="project" value="TreeGrafter"/>
</dbReference>
<dbReference type="InterPro" id="IPR029069">
    <property type="entry name" value="HotDog_dom_sf"/>
</dbReference>
<protein>
    <submittedName>
        <fullName evidence="3">Peroxisomal dehydratase</fullName>
    </submittedName>
</protein>
<name>A0AAD4LYH9_9AGAM</name>
<sequence>MTATVEQLEKLVGQEYASEPLTSQTQGWLEHPRPLTYAIGIGAKTSEKQFVYELDPSFAAFPTYPVSLFLKGADQDVVNFSERVEGNNTIKGLPNFDPRRVVHASQTIEILKPLPLVTGAGWRLKKRLASIRENNSGVIIENEFTLVDPNDTPYARLFSASFNLAGKITGKRFARSVTSPPQHESIPKNRSPDWVVREQTSPEQALIYRLSGDYNPLHVDPRVGADAGFGGVILHGLSTFGFAARAILNAVGGGQPSALRYFGGRFTAPVAPGDELETSAWAIKKNAVDSTTEVAFEVKNLRTGKVVFGGGFARVVKAERSRL</sequence>
<reference evidence="3" key="1">
    <citation type="journal article" date="2022" name="New Phytol.">
        <title>Evolutionary transition to the ectomycorrhizal habit in the genomes of a hyperdiverse lineage of mushroom-forming fungi.</title>
        <authorList>
            <person name="Looney B."/>
            <person name="Miyauchi S."/>
            <person name="Morin E."/>
            <person name="Drula E."/>
            <person name="Courty P.E."/>
            <person name="Kohler A."/>
            <person name="Kuo A."/>
            <person name="LaButti K."/>
            <person name="Pangilinan J."/>
            <person name="Lipzen A."/>
            <person name="Riley R."/>
            <person name="Andreopoulos W."/>
            <person name="He G."/>
            <person name="Johnson J."/>
            <person name="Nolan M."/>
            <person name="Tritt A."/>
            <person name="Barry K.W."/>
            <person name="Grigoriev I.V."/>
            <person name="Nagy L.G."/>
            <person name="Hibbett D."/>
            <person name="Henrissat B."/>
            <person name="Matheny P.B."/>
            <person name="Labbe J."/>
            <person name="Martin F.M."/>
        </authorList>
    </citation>
    <scope>NUCLEOTIDE SEQUENCE</scope>
    <source>
        <strain evidence="3">BPL690</strain>
    </source>
</reference>
<dbReference type="AlphaFoldDB" id="A0AAD4LYH9"/>
<dbReference type="GO" id="GO:0005777">
    <property type="term" value="C:peroxisome"/>
    <property type="evidence" value="ECO:0007669"/>
    <property type="project" value="TreeGrafter"/>
</dbReference>
<dbReference type="Proteomes" id="UP001203297">
    <property type="component" value="Unassembled WGS sequence"/>
</dbReference>
<evidence type="ECO:0000313" key="3">
    <source>
        <dbReference type="EMBL" id="KAI0294606.1"/>
    </source>
</evidence>
<accession>A0AAD4LYH9</accession>
<evidence type="ECO:0000259" key="2">
    <source>
        <dbReference type="Pfam" id="PF22622"/>
    </source>
</evidence>
<gene>
    <name evidence="3" type="ORF">B0F90DRAFT_1811649</name>
</gene>
<dbReference type="EMBL" id="WTXG01000072">
    <property type="protein sequence ID" value="KAI0294606.1"/>
    <property type="molecule type" value="Genomic_DNA"/>
</dbReference>
<proteinExistence type="predicted"/>
<dbReference type="PANTHER" id="PTHR13078:SF57">
    <property type="entry name" value="DEHYDRATASE, PUTATIVE (AFU_ORTHOLOGUE AFUA_5G00640)-RELATED"/>
    <property type="match status" value="1"/>
</dbReference>
<dbReference type="GO" id="GO:0003857">
    <property type="term" value="F:(3S)-3-hydroxyacyl-CoA dehydrogenase (NAD+) activity"/>
    <property type="evidence" value="ECO:0007669"/>
    <property type="project" value="TreeGrafter"/>
</dbReference>
<dbReference type="GO" id="GO:0044594">
    <property type="term" value="F:17-beta-hydroxysteroid dehydrogenase (NAD+) activity"/>
    <property type="evidence" value="ECO:0007669"/>
    <property type="project" value="TreeGrafter"/>
</dbReference>
<evidence type="ECO:0000313" key="4">
    <source>
        <dbReference type="Proteomes" id="UP001203297"/>
    </source>
</evidence>
<dbReference type="Gene3D" id="3.10.129.10">
    <property type="entry name" value="Hotdog Thioesterase"/>
    <property type="match status" value="1"/>
</dbReference>
<organism evidence="3 4">
    <name type="scientific">Multifurca ochricompacta</name>
    <dbReference type="NCBI Taxonomy" id="376703"/>
    <lineage>
        <taxon>Eukaryota</taxon>
        <taxon>Fungi</taxon>
        <taxon>Dikarya</taxon>
        <taxon>Basidiomycota</taxon>
        <taxon>Agaricomycotina</taxon>
        <taxon>Agaricomycetes</taxon>
        <taxon>Russulales</taxon>
        <taxon>Russulaceae</taxon>
        <taxon>Multifurca</taxon>
    </lineage>
</organism>